<dbReference type="GeneID" id="19121765"/>
<reference evidence="2 3" key="1">
    <citation type="journal article" date="2013" name="PLoS Genet.">
        <title>Comparative genome structure, secondary metabolite, and effector coding capacity across Cochliobolus pathogens.</title>
        <authorList>
            <person name="Condon B.J."/>
            <person name="Leng Y."/>
            <person name="Wu D."/>
            <person name="Bushley K.E."/>
            <person name="Ohm R.A."/>
            <person name="Otillar R."/>
            <person name="Martin J."/>
            <person name="Schackwitz W."/>
            <person name="Grimwood J."/>
            <person name="MohdZainudin N."/>
            <person name="Xue C."/>
            <person name="Wang R."/>
            <person name="Manning V.A."/>
            <person name="Dhillon B."/>
            <person name="Tu Z.J."/>
            <person name="Steffenson B.J."/>
            <person name="Salamov A."/>
            <person name="Sun H."/>
            <person name="Lowry S."/>
            <person name="LaButti K."/>
            <person name="Han J."/>
            <person name="Copeland A."/>
            <person name="Lindquist E."/>
            <person name="Barry K."/>
            <person name="Schmutz J."/>
            <person name="Baker S.E."/>
            <person name="Ciuffetti L.M."/>
            <person name="Grigoriev I.V."/>
            <person name="Zhong S."/>
            <person name="Turgeon B.G."/>
        </authorList>
    </citation>
    <scope>NUCLEOTIDE SEQUENCE [LARGE SCALE GENOMIC DNA]</scope>
    <source>
        <strain evidence="2 3">ATCC 44560</strain>
    </source>
</reference>
<dbReference type="PANTHER" id="PTHR10039:SF14">
    <property type="entry name" value="NACHT DOMAIN-CONTAINING PROTEIN"/>
    <property type="match status" value="1"/>
</dbReference>
<keyword evidence="3" id="KW-1185">Reference proteome</keyword>
<dbReference type="HOGENOM" id="CLU_428244_0_0_1"/>
<proteinExistence type="predicted"/>
<evidence type="ECO:0000256" key="1">
    <source>
        <dbReference type="SAM" id="MobiDB-lite"/>
    </source>
</evidence>
<dbReference type="EMBL" id="KI964196">
    <property type="protein sequence ID" value="EUC40122.1"/>
    <property type="molecule type" value="Genomic_DNA"/>
</dbReference>
<evidence type="ECO:0008006" key="4">
    <source>
        <dbReference type="Google" id="ProtNLM"/>
    </source>
</evidence>
<dbReference type="OrthoDB" id="194358at2759"/>
<feature type="compositionally biased region" description="Polar residues" evidence="1">
    <location>
        <begin position="446"/>
        <end position="463"/>
    </location>
</feature>
<dbReference type="Proteomes" id="UP000054032">
    <property type="component" value="Unassembled WGS sequence"/>
</dbReference>
<dbReference type="AlphaFoldDB" id="W6YLN5"/>
<feature type="region of interest" description="Disordered" evidence="1">
    <location>
        <begin position="446"/>
        <end position="465"/>
    </location>
</feature>
<organism evidence="2 3">
    <name type="scientific">Bipolaris oryzae ATCC 44560</name>
    <dbReference type="NCBI Taxonomy" id="930090"/>
    <lineage>
        <taxon>Eukaryota</taxon>
        <taxon>Fungi</taxon>
        <taxon>Dikarya</taxon>
        <taxon>Ascomycota</taxon>
        <taxon>Pezizomycotina</taxon>
        <taxon>Dothideomycetes</taxon>
        <taxon>Pleosporomycetidae</taxon>
        <taxon>Pleosporales</taxon>
        <taxon>Pleosporineae</taxon>
        <taxon>Pleosporaceae</taxon>
        <taxon>Bipolaris</taxon>
    </lineage>
</organism>
<sequence>MFLYARLVCDNLELQSDLDDVKAEVDNLPSGLNEAYGRVLSRIEKDLPPQAKLEAKQILEWVSCSLDLITKSEIQFALMIARGKDPSRGSRRLFMDIFQRCGPIIEEINGYIRFVHFSAREFLLHVQSGPYLTEAKAHADISSTCIDLLLSHCFNEELPDESVREYIKAGSLLLENYVCRRWFDHIMKCVESAPEITHRNIESLLDKRRNDGFGSSSNTISAGKRFNGFAGFPKELHTDLMNLDSFWRSRRRNFCFRKIQNWENLDPFTISKHQARIRRIFEQMLCSGSNHVANCGFAKLQALYGPHIYGCSRPGCARFRDGFKNSEEKDNHIQAHDRQFKCDFIDCPYYDLGFTSTSLLQNHINQFHKSGLHNSASNSNFFVEAKAIVEDAINLDDLNLVRDMHASVRKHGAYFIKTCLMRGSSEDMLRLILKICQCSCLQTPQPTSGQLSGSTANQQTPQPVNRKRGICKQHQIVLLRSWNLNWRQEKPKGDPELFRILLERYMIKVGNFEDIANTPSPEMFELFAEYGAEVGNYQTLFRRLLPTRPNALAEINALKCMQAMANALDIRGYETCLVVLSDSSCSVSIATFCLENGASVEASLAQNRGPTSPLRRAEWKKTPEAAQLAELLRSHHALP</sequence>
<name>W6YLN5_COCMI</name>
<dbReference type="RefSeq" id="XP_007693367.1">
    <property type="nucleotide sequence ID" value="XM_007695177.1"/>
</dbReference>
<evidence type="ECO:0000313" key="3">
    <source>
        <dbReference type="Proteomes" id="UP000054032"/>
    </source>
</evidence>
<evidence type="ECO:0000313" key="2">
    <source>
        <dbReference type="EMBL" id="EUC40122.1"/>
    </source>
</evidence>
<accession>W6YLN5</accession>
<dbReference type="eggNOG" id="ENOG502QWIH">
    <property type="taxonomic scope" value="Eukaryota"/>
</dbReference>
<protein>
    <recommendedName>
        <fullName evidence="4">C2H2-type domain-containing protein</fullName>
    </recommendedName>
</protein>
<gene>
    <name evidence="2" type="ORF">COCMIDRAFT_30891</name>
</gene>
<dbReference type="PANTHER" id="PTHR10039">
    <property type="entry name" value="AMELOGENIN"/>
    <property type="match status" value="1"/>
</dbReference>
<dbReference type="KEGG" id="bor:COCMIDRAFT_30891"/>